<evidence type="ECO:0000313" key="2">
    <source>
        <dbReference type="Proteomes" id="UP000663832"/>
    </source>
</evidence>
<dbReference type="AlphaFoldDB" id="A0A814C9L6"/>
<organism evidence="1 2">
    <name type="scientific">Adineta steineri</name>
    <dbReference type="NCBI Taxonomy" id="433720"/>
    <lineage>
        <taxon>Eukaryota</taxon>
        <taxon>Metazoa</taxon>
        <taxon>Spiralia</taxon>
        <taxon>Gnathifera</taxon>
        <taxon>Rotifera</taxon>
        <taxon>Eurotatoria</taxon>
        <taxon>Bdelloidea</taxon>
        <taxon>Adinetida</taxon>
        <taxon>Adinetidae</taxon>
        <taxon>Adineta</taxon>
    </lineage>
</organism>
<name>A0A814C9L6_9BILA</name>
<evidence type="ECO:0000313" key="1">
    <source>
        <dbReference type="EMBL" id="CAF0937868.1"/>
    </source>
</evidence>
<comment type="caution">
    <text evidence="1">The sequence shown here is derived from an EMBL/GenBank/DDBJ whole genome shotgun (WGS) entry which is preliminary data.</text>
</comment>
<reference evidence="1" key="1">
    <citation type="submission" date="2021-02" db="EMBL/GenBank/DDBJ databases">
        <authorList>
            <person name="Nowell W R."/>
        </authorList>
    </citation>
    <scope>NUCLEOTIDE SEQUENCE</scope>
</reference>
<dbReference type="OrthoDB" id="9997465at2759"/>
<sequence>MTSKVENQWFENYLKNAQLLGNRCGNSSLKKKTNPSHKQLLTKYKTGDKFRLKVTKLSLAKKWSQIKEEWIVVKPVDLFKQSNQCLCGRGNLKFVTYLKNIKTQAEITAGNHCLLTLKRSI</sequence>
<dbReference type="Proteomes" id="UP000663832">
    <property type="component" value="Unassembled WGS sequence"/>
</dbReference>
<gene>
    <name evidence="1" type="ORF">QVE165_LOCUS11479</name>
</gene>
<dbReference type="EMBL" id="CAJNOM010000055">
    <property type="protein sequence ID" value="CAF0937868.1"/>
    <property type="molecule type" value="Genomic_DNA"/>
</dbReference>
<proteinExistence type="predicted"/>
<keyword evidence="2" id="KW-1185">Reference proteome</keyword>
<protein>
    <submittedName>
        <fullName evidence="1">Uncharacterized protein</fullName>
    </submittedName>
</protein>
<accession>A0A814C9L6</accession>